<organism evidence="3 4">
    <name type="scientific">Magnetofaba australis IT-1</name>
    <dbReference type="NCBI Taxonomy" id="1434232"/>
    <lineage>
        <taxon>Bacteria</taxon>
        <taxon>Pseudomonadati</taxon>
        <taxon>Pseudomonadota</taxon>
        <taxon>Magnetococcia</taxon>
        <taxon>Magnetococcales</taxon>
        <taxon>Magnetococcaceae</taxon>
        <taxon>Magnetofaba</taxon>
    </lineage>
</organism>
<dbReference type="FunFam" id="3.30.70.270:FF:000001">
    <property type="entry name" value="Diguanylate cyclase domain protein"/>
    <property type="match status" value="1"/>
</dbReference>
<dbReference type="PANTHER" id="PTHR44757">
    <property type="entry name" value="DIGUANYLATE CYCLASE DGCP"/>
    <property type="match status" value="1"/>
</dbReference>
<dbReference type="SUPFAM" id="SSF141868">
    <property type="entry name" value="EAL domain-like"/>
    <property type="match status" value="1"/>
</dbReference>
<reference evidence="3 4" key="1">
    <citation type="journal article" date="2016" name="BMC Genomics">
        <title>Combined genomic and structural analyses of a cultured magnetotactic bacterium reveals its niche adaptation to a dynamic environment.</title>
        <authorList>
            <person name="Araujo A.C."/>
            <person name="Morillo V."/>
            <person name="Cypriano J."/>
            <person name="Teixeira L.C."/>
            <person name="Leao P."/>
            <person name="Lyra S."/>
            <person name="Almeida L.G."/>
            <person name="Bazylinski D.A."/>
            <person name="Vasconcellos A.T."/>
            <person name="Abreu F."/>
            <person name="Lins U."/>
        </authorList>
    </citation>
    <scope>NUCLEOTIDE SEQUENCE [LARGE SCALE GENOMIC DNA]</scope>
    <source>
        <strain evidence="3 4">IT-1</strain>
    </source>
</reference>
<protein>
    <submittedName>
        <fullName evidence="3">Putative PAS/PAC and GAF sensor-containing diguanylate cyclase/phosphodiesterase</fullName>
    </submittedName>
</protein>
<dbReference type="CDD" id="cd01949">
    <property type="entry name" value="GGDEF"/>
    <property type="match status" value="1"/>
</dbReference>
<dbReference type="RefSeq" id="WP_085440012.1">
    <property type="nucleotide sequence ID" value="NZ_LVJN01000003.1"/>
</dbReference>
<dbReference type="PROSITE" id="PS50883">
    <property type="entry name" value="EAL"/>
    <property type="match status" value="1"/>
</dbReference>
<dbReference type="PROSITE" id="PS50887">
    <property type="entry name" value="GGDEF"/>
    <property type="match status" value="1"/>
</dbReference>
<dbReference type="GO" id="GO:0003824">
    <property type="term" value="F:catalytic activity"/>
    <property type="evidence" value="ECO:0007669"/>
    <property type="project" value="UniProtKB-ARBA"/>
</dbReference>
<evidence type="ECO:0000259" key="2">
    <source>
        <dbReference type="PROSITE" id="PS50887"/>
    </source>
</evidence>
<dbReference type="SUPFAM" id="SSF55073">
    <property type="entry name" value="Nucleotide cyclase"/>
    <property type="match status" value="1"/>
</dbReference>
<gene>
    <name evidence="3" type="ORF">MAIT1_04911</name>
</gene>
<dbReference type="SMART" id="SM00052">
    <property type="entry name" value="EAL"/>
    <property type="match status" value="1"/>
</dbReference>
<dbReference type="Gene3D" id="3.30.450.20">
    <property type="entry name" value="PAS domain"/>
    <property type="match status" value="1"/>
</dbReference>
<dbReference type="InterPro" id="IPR035919">
    <property type="entry name" value="EAL_sf"/>
</dbReference>
<dbReference type="CDD" id="cd01948">
    <property type="entry name" value="EAL"/>
    <property type="match status" value="1"/>
</dbReference>
<dbReference type="EMBL" id="LVJN01000003">
    <property type="protein sequence ID" value="OSM08731.1"/>
    <property type="molecule type" value="Genomic_DNA"/>
</dbReference>
<dbReference type="InterPro" id="IPR035965">
    <property type="entry name" value="PAS-like_dom_sf"/>
</dbReference>
<dbReference type="STRING" id="1434232.MAIT1_04911"/>
<feature type="domain" description="EAL" evidence="1">
    <location>
        <begin position="236"/>
        <end position="491"/>
    </location>
</feature>
<dbReference type="InterPro" id="IPR000160">
    <property type="entry name" value="GGDEF_dom"/>
</dbReference>
<comment type="caution">
    <text evidence="3">The sequence shown here is derived from an EMBL/GenBank/DDBJ whole genome shotgun (WGS) entry which is preliminary data.</text>
</comment>
<dbReference type="Gene3D" id="3.30.70.270">
    <property type="match status" value="1"/>
</dbReference>
<keyword evidence="4" id="KW-1185">Reference proteome</keyword>
<dbReference type="PANTHER" id="PTHR44757:SF2">
    <property type="entry name" value="BIOFILM ARCHITECTURE MAINTENANCE PROTEIN MBAA"/>
    <property type="match status" value="1"/>
</dbReference>
<dbReference type="SMART" id="SM00267">
    <property type="entry name" value="GGDEF"/>
    <property type="match status" value="1"/>
</dbReference>
<dbReference type="Pfam" id="PF00563">
    <property type="entry name" value="EAL"/>
    <property type="match status" value="1"/>
</dbReference>
<dbReference type="Pfam" id="PF00990">
    <property type="entry name" value="GGDEF"/>
    <property type="match status" value="1"/>
</dbReference>
<dbReference type="NCBIfam" id="TIGR00254">
    <property type="entry name" value="GGDEF"/>
    <property type="match status" value="1"/>
</dbReference>
<dbReference type="InterPro" id="IPR043128">
    <property type="entry name" value="Rev_trsase/Diguanyl_cyclase"/>
</dbReference>
<accession>A0A1Y2KCI9</accession>
<dbReference type="SUPFAM" id="SSF55785">
    <property type="entry name" value="PYP-like sensor domain (PAS domain)"/>
    <property type="match status" value="1"/>
</dbReference>
<evidence type="ECO:0000313" key="3">
    <source>
        <dbReference type="EMBL" id="OSM08731.1"/>
    </source>
</evidence>
<sequence length="491" mass="55288">MWQQLAENGSWQGEIWNRRKNGEIFPEWQTINRVEGEDGKTEFFVSIFSDISSIKNAQRKAEYLATHDVLTGLPNRALFQDRLRHALAQGRRQNLKVALLFIDLDNFKTINDTLGHEYGDEVLKQASVRLKEVVRDVDTVARLGGDEFTVIITGGDEELAEHVAERIVDDLSASFQVKQHKLHISASIGIAFFPDDAQDSASLTKSADVAMYRAKEQGRSRVEFFRSDLHVRLLKRAAIEEALRSAIPAKRLRLVYQPKYNLNEEPAMIGAEALLRWRDADMGNISPAEFIPIAEACGLIHELAMFVEDMLIQQVKEWRHNKLSPPPIAMNVSPRQLKEPTFAQKIVKKINDADIPHNLIHLEITENALLDSNDAVRSNLEFLAKSGIELSLDDFGTGYSSLSRIKSLPIKELKVDKSFVDGLGENPEDEAIALTVLSLTTALGLRSVAEGVENHKQLDWLRQHGCETVQGYLLQRPLESDHFEDLLAKNG</sequence>
<dbReference type="OrthoDB" id="7167813at2"/>
<evidence type="ECO:0000259" key="1">
    <source>
        <dbReference type="PROSITE" id="PS50883"/>
    </source>
</evidence>
<dbReference type="Gene3D" id="3.20.20.450">
    <property type="entry name" value="EAL domain"/>
    <property type="match status" value="1"/>
</dbReference>
<name>A0A1Y2KCI9_9PROT</name>
<proteinExistence type="predicted"/>
<dbReference type="AlphaFoldDB" id="A0A1Y2KCI9"/>
<feature type="domain" description="GGDEF" evidence="2">
    <location>
        <begin position="95"/>
        <end position="227"/>
    </location>
</feature>
<dbReference type="InterPro" id="IPR052155">
    <property type="entry name" value="Biofilm_reg_signaling"/>
</dbReference>
<evidence type="ECO:0000313" key="4">
    <source>
        <dbReference type="Proteomes" id="UP000194003"/>
    </source>
</evidence>
<dbReference type="InterPro" id="IPR001633">
    <property type="entry name" value="EAL_dom"/>
</dbReference>
<dbReference type="InterPro" id="IPR029787">
    <property type="entry name" value="Nucleotide_cyclase"/>
</dbReference>
<dbReference type="Proteomes" id="UP000194003">
    <property type="component" value="Unassembled WGS sequence"/>
</dbReference>